<organism evidence="2 3">
    <name type="scientific">Lupinus luteus</name>
    <name type="common">European yellow lupine</name>
    <dbReference type="NCBI Taxonomy" id="3873"/>
    <lineage>
        <taxon>Eukaryota</taxon>
        <taxon>Viridiplantae</taxon>
        <taxon>Streptophyta</taxon>
        <taxon>Embryophyta</taxon>
        <taxon>Tracheophyta</taxon>
        <taxon>Spermatophyta</taxon>
        <taxon>Magnoliopsida</taxon>
        <taxon>eudicotyledons</taxon>
        <taxon>Gunneridae</taxon>
        <taxon>Pentapetalae</taxon>
        <taxon>rosids</taxon>
        <taxon>fabids</taxon>
        <taxon>Fabales</taxon>
        <taxon>Fabaceae</taxon>
        <taxon>Papilionoideae</taxon>
        <taxon>50 kb inversion clade</taxon>
        <taxon>genistoids sensu lato</taxon>
        <taxon>core genistoids</taxon>
        <taxon>Genisteae</taxon>
        <taxon>Lupinus</taxon>
    </lineage>
</organism>
<name>A0AAV1WG83_LUPLU</name>
<reference evidence="2 3" key="1">
    <citation type="submission" date="2024-03" db="EMBL/GenBank/DDBJ databases">
        <authorList>
            <person name="Martinez-Hernandez J."/>
        </authorList>
    </citation>
    <scope>NUCLEOTIDE SEQUENCE [LARGE SCALE GENOMIC DNA]</scope>
</reference>
<proteinExistence type="predicted"/>
<comment type="caution">
    <text evidence="2">The sequence shown here is derived from an EMBL/GenBank/DDBJ whole genome shotgun (WGS) entry which is preliminary data.</text>
</comment>
<dbReference type="EMBL" id="CAXHTB010000006">
    <property type="protein sequence ID" value="CAL0308048.1"/>
    <property type="molecule type" value="Genomic_DNA"/>
</dbReference>
<evidence type="ECO:0000313" key="2">
    <source>
        <dbReference type="EMBL" id="CAL0308048.1"/>
    </source>
</evidence>
<gene>
    <name evidence="2" type="ORF">LLUT_LOCUS9108</name>
</gene>
<feature type="region of interest" description="Disordered" evidence="1">
    <location>
        <begin position="38"/>
        <end position="61"/>
    </location>
</feature>
<keyword evidence="3" id="KW-1185">Reference proteome</keyword>
<feature type="region of interest" description="Disordered" evidence="1">
    <location>
        <begin position="75"/>
        <end position="97"/>
    </location>
</feature>
<protein>
    <submittedName>
        <fullName evidence="2">Uncharacterized protein</fullName>
    </submittedName>
</protein>
<evidence type="ECO:0000313" key="3">
    <source>
        <dbReference type="Proteomes" id="UP001497480"/>
    </source>
</evidence>
<sequence length="97" mass="10754">MDVPMGKTNKECDSEMLNHYKESNYHVVKDSSIIEGVTSTESNKDEKFQSSFPCKSNKDEEMKKDNVALNLSASNETDAVSANDDNTTSTGSFTFPM</sequence>
<dbReference type="Proteomes" id="UP001497480">
    <property type="component" value="Unassembled WGS sequence"/>
</dbReference>
<accession>A0AAV1WG83</accession>
<evidence type="ECO:0000256" key="1">
    <source>
        <dbReference type="SAM" id="MobiDB-lite"/>
    </source>
</evidence>
<dbReference type="AlphaFoldDB" id="A0AAV1WG83"/>